<dbReference type="InterPro" id="IPR003599">
    <property type="entry name" value="Ig_sub"/>
</dbReference>
<evidence type="ECO:0000256" key="1">
    <source>
        <dbReference type="SAM" id="SignalP"/>
    </source>
</evidence>
<reference evidence="3 4" key="1">
    <citation type="journal article" date="2023" name="Nucleic Acids Res.">
        <title>The hologenome of Daphnia magna reveals possible DNA methylation and microbiome-mediated evolution of the host genome.</title>
        <authorList>
            <person name="Chaturvedi A."/>
            <person name="Li X."/>
            <person name="Dhandapani V."/>
            <person name="Marshall H."/>
            <person name="Kissane S."/>
            <person name="Cuenca-Cambronero M."/>
            <person name="Asole G."/>
            <person name="Calvet F."/>
            <person name="Ruiz-Romero M."/>
            <person name="Marangio P."/>
            <person name="Guigo R."/>
            <person name="Rago D."/>
            <person name="Mirbahai L."/>
            <person name="Eastwood N."/>
            <person name="Colbourne J.K."/>
            <person name="Zhou J."/>
            <person name="Mallon E."/>
            <person name="Orsini L."/>
        </authorList>
    </citation>
    <scope>NUCLEOTIDE SEQUENCE [LARGE SCALE GENOMIC DNA]</scope>
    <source>
        <strain evidence="3">LRV0_1</strain>
    </source>
</reference>
<sequence>MTSIVYLLVLVWLWTGLIGCSTQVSLFNEDVSSVAVASIPSPMPSFYMRQQLILGPALNVTVREGDKALMPCIAPHLGDKTVSWIRQKDLAILTSGHHVYTSDRRVESIHPSASDLWGLQISPVRSSDEGLYQCQVNTEPKQSHTVVLVVLEQDLKDSPIVSALPTVSTNASAGRMPKVSLKIVGGNQERTNVEGSSLALICSVILHEDGLYGKNVELAWWHGNVKLNLKNSGTRISSSQVVRTDEVTAELKIHFIQPSDAGIYNCKAEIKYFQEQTLNTNATKQLSVKLNTCLPAMPFDPFDLIWSREMATYI</sequence>
<dbReference type="EMBL" id="JAOYFB010000037">
    <property type="protein sequence ID" value="KAK4022073.1"/>
    <property type="molecule type" value="Genomic_DNA"/>
</dbReference>
<gene>
    <name evidence="3" type="ORF">OUZ56_007560</name>
</gene>
<proteinExistence type="predicted"/>
<dbReference type="PROSITE" id="PS50835">
    <property type="entry name" value="IG_LIKE"/>
    <property type="match status" value="2"/>
</dbReference>
<feature type="domain" description="Ig-like" evidence="2">
    <location>
        <begin position="177"/>
        <end position="287"/>
    </location>
</feature>
<name>A0ABR0AAI0_9CRUS</name>
<evidence type="ECO:0000259" key="2">
    <source>
        <dbReference type="PROSITE" id="PS50835"/>
    </source>
</evidence>
<dbReference type="SMART" id="SM00408">
    <property type="entry name" value="IGc2"/>
    <property type="match status" value="2"/>
</dbReference>
<protein>
    <recommendedName>
        <fullName evidence="2">Ig-like domain-containing protein</fullName>
    </recommendedName>
</protein>
<dbReference type="InterPro" id="IPR013783">
    <property type="entry name" value="Ig-like_fold"/>
</dbReference>
<dbReference type="InterPro" id="IPR013106">
    <property type="entry name" value="Ig_V-set"/>
</dbReference>
<keyword evidence="4" id="KW-1185">Reference proteome</keyword>
<dbReference type="PANTHER" id="PTHR23279">
    <property type="entry name" value="DEFECTIVE PROBOSCIS EXTENSION RESPONSE DPR -RELATED"/>
    <property type="match status" value="1"/>
</dbReference>
<dbReference type="InterPro" id="IPR003598">
    <property type="entry name" value="Ig_sub2"/>
</dbReference>
<feature type="chain" id="PRO_5046773727" description="Ig-like domain-containing protein" evidence="1">
    <location>
        <begin position="20"/>
        <end position="314"/>
    </location>
</feature>
<feature type="signal peptide" evidence="1">
    <location>
        <begin position="1"/>
        <end position="19"/>
    </location>
</feature>
<dbReference type="Proteomes" id="UP001234178">
    <property type="component" value="Unassembled WGS sequence"/>
</dbReference>
<keyword evidence="1" id="KW-0732">Signal</keyword>
<evidence type="ECO:0000313" key="4">
    <source>
        <dbReference type="Proteomes" id="UP001234178"/>
    </source>
</evidence>
<dbReference type="InterPro" id="IPR037448">
    <property type="entry name" value="Zig-8"/>
</dbReference>
<dbReference type="InterPro" id="IPR007110">
    <property type="entry name" value="Ig-like_dom"/>
</dbReference>
<dbReference type="Gene3D" id="2.60.40.10">
    <property type="entry name" value="Immunoglobulins"/>
    <property type="match status" value="2"/>
</dbReference>
<feature type="domain" description="Ig-like" evidence="2">
    <location>
        <begin position="44"/>
        <end position="147"/>
    </location>
</feature>
<comment type="caution">
    <text evidence="3">The sequence shown here is derived from an EMBL/GenBank/DDBJ whole genome shotgun (WGS) entry which is preliminary data.</text>
</comment>
<evidence type="ECO:0000313" key="3">
    <source>
        <dbReference type="EMBL" id="KAK4022073.1"/>
    </source>
</evidence>
<dbReference type="SUPFAM" id="SSF48726">
    <property type="entry name" value="Immunoglobulin"/>
    <property type="match status" value="2"/>
</dbReference>
<accession>A0ABR0AAI0</accession>
<dbReference type="CDD" id="cd00096">
    <property type="entry name" value="Ig"/>
    <property type="match status" value="1"/>
</dbReference>
<dbReference type="InterPro" id="IPR036179">
    <property type="entry name" value="Ig-like_dom_sf"/>
</dbReference>
<dbReference type="PANTHER" id="PTHR23279:SF6">
    <property type="entry name" value="DEFECTIVE PROBOSCIS EXTENSION RESPONSE 7, ISOFORM F"/>
    <property type="match status" value="1"/>
</dbReference>
<dbReference type="Pfam" id="PF07686">
    <property type="entry name" value="V-set"/>
    <property type="match status" value="1"/>
</dbReference>
<dbReference type="SMART" id="SM00409">
    <property type="entry name" value="IG"/>
    <property type="match status" value="2"/>
</dbReference>
<organism evidence="3 4">
    <name type="scientific">Daphnia magna</name>
    <dbReference type="NCBI Taxonomy" id="35525"/>
    <lineage>
        <taxon>Eukaryota</taxon>
        <taxon>Metazoa</taxon>
        <taxon>Ecdysozoa</taxon>
        <taxon>Arthropoda</taxon>
        <taxon>Crustacea</taxon>
        <taxon>Branchiopoda</taxon>
        <taxon>Diplostraca</taxon>
        <taxon>Cladocera</taxon>
        <taxon>Anomopoda</taxon>
        <taxon>Daphniidae</taxon>
        <taxon>Daphnia</taxon>
    </lineage>
</organism>